<evidence type="ECO:0000256" key="2">
    <source>
        <dbReference type="ARBA" id="ARBA00022692"/>
    </source>
</evidence>
<evidence type="ECO:0000313" key="8">
    <source>
        <dbReference type="Proteomes" id="UP000753802"/>
    </source>
</evidence>
<proteinExistence type="predicted"/>
<keyword evidence="3 5" id="KW-1133">Transmembrane helix</keyword>
<name>A0ABX0A0D9_9BACT</name>
<evidence type="ECO:0000256" key="5">
    <source>
        <dbReference type="SAM" id="Phobius"/>
    </source>
</evidence>
<dbReference type="InterPro" id="IPR007016">
    <property type="entry name" value="O-antigen_ligase-rel_domated"/>
</dbReference>
<evidence type="ECO:0000256" key="1">
    <source>
        <dbReference type="ARBA" id="ARBA00004141"/>
    </source>
</evidence>
<dbReference type="Pfam" id="PF04932">
    <property type="entry name" value="Wzy_C"/>
    <property type="match status" value="1"/>
</dbReference>
<protein>
    <submittedName>
        <fullName evidence="7">O-antigen ligase family protein</fullName>
    </submittedName>
</protein>
<feature type="transmembrane region" description="Helical" evidence="5">
    <location>
        <begin position="338"/>
        <end position="358"/>
    </location>
</feature>
<organism evidence="7 8">
    <name type="scientific">Sediminibacterium roseum</name>
    <dbReference type="NCBI Taxonomy" id="1978412"/>
    <lineage>
        <taxon>Bacteria</taxon>
        <taxon>Pseudomonadati</taxon>
        <taxon>Bacteroidota</taxon>
        <taxon>Chitinophagia</taxon>
        <taxon>Chitinophagales</taxon>
        <taxon>Chitinophagaceae</taxon>
        <taxon>Sediminibacterium</taxon>
    </lineage>
</organism>
<reference evidence="7 8" key="1">
    <citation type="submission" date="2020-01" db="EMBL/GenBank/DDBJ databases">
        <title>Genome analysis.</title>
        <authorList>
            <person name="Wu S."/>
            <person name="Wang G."/>
        </authorList>
    </citation>
    <scope>NUCLEOTIDE SEQUENCE [LARGE SCALE GENOMIC DNA]</scope>
    <source>
        <strain evidence="7 8">SYL130</strain>
    </source>
</reference>
<feature type="transmembrane region" description="Helical" evidence="5">
    <location>
        <begin position="89"/>
        <end position="105"/>
    </location>
</feature>
<comment type="caution">
    <text evidence="7">The sequence shown here is derived from an EMBL/GenBank/DDBJ whole genome shotgun (WGS) entry which is preliminary data.</text>
</comment>
<evidence type="ECO:0000256" key="4">
    <source>
        <dbReference type="ARBA" id="ARBA00023136"/>
    </source>
</evidence>
<dbReference type="PANTHER" id="PTHR37422:SF17">
    <property type="entry name" value="O-ANTIGEN LIGASE"/>
    <property type="match status" value="1"/>
</dbReference>
<dbReference type="EMBL" id="JAACJS010000015">
    <property type="protein sequence ID" value="NCI50631.1"/>
    <property type="molecule type" value="Genomic_DNA"/>
</dbReference>
<feature type="transmembrane region" description="Helical" evidence="5">
    <location>
        <begin position="167"/>
        <end position="186"/>
    </location>
</feature>
<keyword evidence="7" id="KW-0436">Ligase</keyword>
<evidence type="ECO:0000259" key="6">
    <source>
        <dbReference type="Pfam" id="PF04932"/>
    </source>
</evidence>
<gene>
    <name evidence="7" type="ORF">GWC95_11900</name>
</gene>
<dbReference type="Proteomes" id="UP000753802">
    <property type="component" value="Unassembled WGS sequence"/>
</dbReference>
<feature type="transmembrane region" description="Helical" evidence="5">
    <location>
        <begin position="195"/>
        <end position="211"/>
    </location>
</feature>
<keyword evidence="8" id="KW-1185">Reference proteome</keyword>
<feature type="transmembrane region" description="Helical" evidence="5">
    <location>
        <begin position="59"/>
        <end position="77"/>
    </location>
</feature>
<feature type="transmembrane region" description="Helical" evidence="5">
    <location>
        <begin position="394"/>
        <end position="409"/>
    </location>
</feature>
<dbReference type="GO" id="GO:0016874">
    <property type="term" value="F:ligase activity"/>
    <property type="evidence" value="ECO:0007669"/>
    <property type="project" value="UniProtKB-KW"/>
</dbReference>
<feature type="transmembrane region" description="Helical" evidence="5">
    <location>
        <begin position="112"/>
        <end position="133"/>
    </location>
</feature>
<feature type="transmembrane region" description="Helical" evidence="5">
    <location>
        <begin position="370"/>
        <end position="388"/>
    </location>
</feature>
<dbReference type="RefSeq" id="WP_161818949.1">
    <property type="nucleotide sequence ID" value="NZ_JAACJS010000015.1"/>
</dbReference>
<dbReference type="PANTHER" id="PTHR37422">
    <property type="entry name" value="TEICHURONIC ACID BIOSYNTHESIS PROTEIN TUAE"/>
    <property type="match status" value="1"/>
</dbReference>
<dbReference type="InterPro" id="IPR051533">
    <property type="entry name" value="WaaL-like"/>
</dbReference>
<feature type="transmembrane region" description="Helical" evidence="5">
    <location>
        <begin position="217"/>
        <end position="234"/>
    </location>
</feature>
<feature type="transmembrane region" description="Helical" evidence="5">
    <location>
        <begin position="241"/>
        <end position="257"/>
    </location>
</feature>
<comment type="subcellular location">
    <subcellularLocation>
        <location evidence="1">Membrane</location>
        <topology evidence="1">Multi-pass membrane protein</topology>
    </subcellularLocation>
</comment>
<keyword evidence="4 5" id="KW-0472">Membrane</keyword>
<sequence>MNDPFFIKARVADKITYYHLVVFVIALPFDRLYSELALGSLFVHTLIHLQRKDMRVFGWKDLLVASSVYLLTLAATAYSQYRSEAFSEWERQAALLLFPLIVLLNRFEFRRYVLNIVLASAFVCALTIVYLYFSAFSNIAAHHLRVSAIFSNAFLNHNFAAPIDMHATYFSMYITLGAAGCVFAFLGPGTKTRKVFYAAMFLVLLMGLIQLSSRAVLISFAVIMNIVVPCFWIGAVKRKRYVLVSLLATAALAFVLTKTEALKTRFTVELKEDLTKSDATNNLLEPRVARWSAAKDLMLQSPVYGHGSGSEIPLLREVYYEHKLYNSFLNYLNIHNQYLSMVIKTGLIGLSVLLFTLCAGFKRAVQRRDGLFFSFLVIVSIVCFSENVLDGNKGIFFFAAFYSLFYIDKKRMATQK</sequence>
<evidence type="ECO:0000313" key="7">
    <source>
        <dbReference type="EMBL" id="NCI50631.1"/>
    </source>
</evidence>
<feature type="domain" description="O-antigen ligase-related" evidence="6">
    <location>
        <begin position="200"/>
        <end position="353"/>
    </location>
</feature>
<accession>A0ABX0A0D9</accession>
<keyword evidence="2 5" id="KW-0812">Transmembrane</keyword>
<evidence type="ECO:0000256" key="3">
    <source>
        <dbReference type="ARBA" id="ARBA00022989"/>
    </source>
</evidence>